<keyword evidence="3" id="KW-1185">Reference proteome</keyword>
<organism evidence="2 3">
    <name type="scientific">Posidoniimonas corsicana</name>
    <dbReference type="NCBI Taxonomy" id="1938618"/>
    <lineage>
        <taxon>Bacteria</taxon>
        <taxon>Pseudomonadati</taxon>
        <taxon>Planctomycetota</taxon>
        <taxon>Planctomycetia</taxon>
        <taxon>Pirellulales</taxon>
        <taxon>Lacipirellulaceae</taxon>
        <taxon>Posidoniimonas</taxon>
    </lineage>
</organism>
<dbReference type="Proteomes" id="UP000316714">
    <property type="component" value="Unassembled WGS sequence"/>
</dbReference>
<dbReference type="AlphaFoldDB" id="A0A5C5VGQ9"/>
<dbReference type="EMBL" id="SIHJ01000001">
    <property type="protein sequence ID" value="TWT36832.1"/>
    <property type="molecule type" value="Genomic_DNA"/>
</dbReference>
<accession>A0A5C5VGQ9</accession>
<dbReference type="PROSITE" id="PS00018">
    <property type="entry name" value="EF_HAND_1"/>
    <property type="match status" value="1"/>
</dbReference>
<evidence type="ECO:0000313" key="2">
    <source>
        <dbReference type="EMBL" id="TWT36832.1"/>
    </source>
</evidence>
<reference evidence="2 3" key="1">
    <citation type="submission" date="2019-02" db="EMBL/GenBank/DDBJ databases">
        <title>Deep-cultivation of Planctomycetes and their phenomic and genomic characterization uncovers novel biology.</title>
        <authorList>
            <person name="Wiegand S."/>
            <person name="Jogler M."/>
            <person name="Boedeker C."/>
            <person name="Pinto D."/>
            <person name="Vollmers J."/>
            <person name="Rivas-Marin E."/>
            <person name="Kohn T."/>
            <person name="Peeters S.H."/>
            <person name="Heuer A."/>
            <person name="Rast P."/>
            <person name="Oberbeckmann S."/>
            <person name="Bunk B."/>
            <person name="Jeske O."/>
            <person name="Meyerdierks A."/>
            <person name="Storesund J.E."/>
            <person name="Kallscheuer N."/>
            <person name="Luecker S."/>
            <person name="Lage O.M."/>
            <person name="Pohl T."/>
            <person name="Merkel B.J."/>
            <person name="Hornburger P."/>
            <person name="Mueller R.-W."/>
            <person name="Bruemmer F."/>
            <person name="Labrenz M."/>
            <person name="Spormann A.M."/>
            <person name="Op Den Camp H."/>
            <person name="Overmann J."/>
            <person name="Amann R."/>
            <person name="Jetten M.S.M."/>
            <person name="Mascher T."/>
            <person name="Medema M.H."/>
            <person name="Devos D.P."/>
            <person name="Kaster A.-K."/>
            <person name="Ovreas L."/>
            <person name="Rohde M."/>
            <person name="Galperin M.Y."/>
            <person name="Jogler C."/>
        </authorList>
    </citation>
    <scope>NUCLEOTIDE SEQUENCE [LARGE SCALE GENOMIC DNA]</scope>
    <source>
        <strain evidence="2 3">KOR34</strain>
    </source>
</reference>
<feature type="chain" id="PRO_5022918288" description="Matrixin" evidence="1">
    <location>
        <begin position="22"/>
        <end position="409"/>
    </location>
</feature>
<protein>
    <recommendedName>
        <fullName evidence="4">Matrixin</fullName>
    </recommendedName>
</protein>
<feature type="signal peptide" evidence="1">
    <location>
        <begin position="1"/>
        <end position="21"/>
    </location>
</feature>
<dbReference type="RefSeq" id="WP_146564065.1">
    <property type="nucleotide sequence ID" value="NZ_SIHJ01000001.1"/>
</dbReference>
<evidence type="ECO:0000256" key="1">
    <source>
        <dbReference type="SAM" id="SignalP"/>
    </source>
</evidence>
<name>A0A5C5VGQ9_9BACT</name>
<comment type="caution">
    <text evidence="2">The sequence shown here is derived from an EMBL/GenBank/DDBJ whole genome shotgun (WGS) entry which is preliminary data.</text>
</comment>
<gene>
    <name evidence="2" type="ORF">KOR34_17770</name>
</gene>
<sequence precursor="true">MHLRFALAPALVLALAAQAGAVNVVIDYSYDSYNFFGAGNPDGPAAGEKARAALDEVARYYSEILLDTFSEIRTPNPLASSAFNGVATWAWDMTFTHPATGGSVTLSDQVIAADEYRIYAGGRSIAGTTLGIGGPGGYGWSQGGNGGFFTSAEVDQINAISDSFSQAVESRGEPAGQFAAWGGSVTFDSDSSADWHWDWTTDVGTFKDDFYSVVIHEVGHALGLGTASEWYALISGGSFLGSNAYAANGNSYPAAIGGHWGYGVDSTILGTSITQEASLDPDVTSGTRKYLTALDAAAMQDIGWEVATIAPPMGGDPLLGDYNNDGLVDAADYTVWRDNVGQPAGTLPNDATGAAVGSGQYLLWRDNYGTSAGLSPSAAPEPSAATFAGLLLATLLRTRRVTQPRSRRA</sequence>
<dbReference type="Gene3D" id="3.40.390.10">
    <property type="entry name" value="Collagenase (Catalytic Domain)"/>
    <property type="match status" value="1"/>
</dbReference>
<dbReference type="GO" id="GO:0008237">
    <property type="term" value="F:metallopeptidase activity"/>
    <property type="evidence" value="ECO:0007669"/>
    <property type="project" value="InterPro"/>
</dbReference>
<dbReference type="SUPFAM" id="SSF55486">
    <property type="entry name" value="Metalloproteases ('zincins'), catalytic domain"/>
    <property type="match status" value="2"/>
</dbReference>
<proteinExistence type="predicted"/>
<dbReference type="InterPro" id="IPR018247">
    <property type="entry name" value="EF_Hand_1_Ca_BS"/>
</dbReference>
<dbReference type="OrthoDB" id="8198236at2"/>
<dbReference type="InterPro" id="IPR024079">
    <property type="entry name" value="MetalloPept_cat_dom_sf"/>
</dbReference>
<evidence type="ECO:0008006" key="4">
    <source>
        <dbReference type="Google" id="ProtNLM"/>
    </source>
</evidence>
<keyword evidence="1" id="KW-0732">Signal</keyword>
<evidence type="ECO:0000313" key="3">
    <source>
        <dbReference type="Proteomes" id="UP000316714"/>
    </source>
</evidence>